<evidence type="ECO:0000313" key="3">
    <source>
        <dbReference type="Proteomes" id="UP000218387"/>
    </source>
</evidence>
<sequence length="103" mass="11529">MAVKKVEAGHKVTADEKKDRSPAEVILEEQAGLPVEEAVPETIKEEQEPEEKELEPKLKHPLNIVVLTRAASFLSNGVLYKKGEPVEVQEELKEKLLKTGLFE</sequence>
<evidence type="ECO:0000256" key="1">
    <source>
        <dbReference type="SAM" id="MobiDB-lite"/>
    </source>
</evidence>
<organism evidence="2 3">
    <name type="scientific">Eubacterium maltosivorans</name>
    <dbReference type="NCBI Taxonomy" id="2041044"/>
    <lineage>
        <taxon>Bacteria</taxon>
        <taxon>Bacillati</taxon>
        <taxon>Bacillota</taxon>
        <taxon>Clostridia</taxon>
        <taxon>Eubacteriales</taxon>
        <taxon>Eubacteriaceae</taxon>
        <taxon>Eubacterium</taxon>
    </lineage>
</organism>
<dbReference type="KEGG" id="emt:CPZ25_007020"/>
<reference evidence="2 3" key="1">
    <citation type="submission" date="2018-05" db="EMBL/GenBank/DDBJ databases">
        <title>Genome comparison of Eubacterium sp.</title>
        <authorList>
            <person name="Feng Y."/>
            <person name="Sanchez-Andrea I."/>
            <person name="Stams A.J.M."/>
            <person name="De Vos W.M."/>
        </authorList>
    </citation>
    <scope>NUCLEOTIDE SEQUENCE [LARGE SCALE GENOMIC DNA]</scope>
    <source>
        <strain evidence="2 3">YI</strain>
    </source>
</reference>
<feature type="region of interest" description="Disordered" evidence="1">
    <location>
        <begin position="1"/>
        <end position="21"/>
    </location>
</feature>
<dbReference type="AlphaFoldDB" id="A0A4P9C6P4"/>
<name>A0A4P9C6P4_EUBML</name>
<dbReference type="Proteomes" id="UP000218387">
    <property type="component" value="Chromosome"/>
</dbReference>
<accession>A0A4P9C6P4</accession>
<gene>
    <name evidence="2" type="ORF">CPZ25_007020</name>
</gene>
<evidence type="ECO:0000313" key="2">
    <source>
        <dbReference type="EMBL" id="QCT71087.1"/>
    </source>
</evidence>
<dbReference type="EMBL" id="CP029487">
    <property type="protein sequence ID" value="QCT71087.1"/>
    <property type="molecule type" value="Genomic_DNA"/>
</dbReference>
<dbReference type="RefSeq" id="WP_096920703.1">
    <property type="nucleotide sequence ID" value="NZ_CP029487.1"/>
</dbReference>
<proteinExistence type="predicted"/>
<keyword evidence="3" id="KW-1185">Reference proteome</keyword>
<protein>
    <submittedName>
        <fullName evidence="2">Uncharacterized protein</fullName>
    </submittedName>
</protein>